<feature type="region of interest" description="Disordered" evidence="2">
    <location>
        <begin position="466"/>
        <end position="493"/>
    </location>
</feature>
<dbReference type="SMART" id="SM00184">
    <property type="entry name" value="RING"/>
    <property type="match status" value="1"/>
</dbReference>
<dbReference type="InterPro" id="IPR001841">
    <property type="entry name" value="Znf_RING"/>
</dbReference>
<dbReference type="GO" id="GO:0008270">
    <property type="term" value="F:zinc ion binding"/>
    <property type="evidence" value="ECO:0007669"/>
    <property type="project" value="UniProtKB-KW"/>
</dbReference>
<keyword evidence="1" id="KW-0479">Metal-binding</keyword>
<gene>
    <name evidence="4" type="ORF">OJ253_1124</name>
</gene>
<dbReference type="OrthoDB" id="341564at2759"/>
<proteinExistence type="predicted"/>
<reference evidence="4" key="1">
    <citation type="submission" date="2022-10" db="EMBL/GenBank/DDBJ databases">
        <title>Adaptive evolution leads to modifications in subtelomeric GC content in a zoonotic Cryptosporidium species.</title>
        <authorList>
            <person name="Li J."/>
            <person name="Feng Y."/>
            <person name="Xiao L."/>
        </authorList>
    </citation>
    <scope>NUCLEOTIDE SEQUENCE</scope>
    <source>
        <strain evidence="4">33844</strain>
    </source>
</reference>
<dbReference type="EMBL" id="JAPCXC010000023">
    <property type="protein sequence ID" value="KAJ1610629.1"/>
    <property type="molecule type" value="Genomic_DNA"/>
</dbReference>
<dbReference type="PROSITE" id="PS50089">
    <property type="entry name" value="ZF_RING_2"/>
    <property type="match status" value="1"/>
</dbReference>
<evidence type="ECO:0000256" key="1">
    <source>
        <dbReference type="PROSITE-ProRule" id="PRU00175"/>
    </source>
</evidence>
<keyword evidence="1" id="KW-0863">Zinc-finger</keyword>
<protein>
    <submittedName>
        <fullName evidence="4">RING finger-containing protein</fullName>
    </submittedName>
</protein>
<evidence type="ECO:0000259" key="3">
    <source>
        <dbReference type="PROSITE" id="PS50089"/>
    </source>
</evidence>
<evidence type="ECO:0000313" key="4">
    <source>
        <dbReference type="EMBL" id="KAJ1610629.1"/>
    </source>
</evidence>
<organism evidence="4">
    <name type="scientific">Cryptosporidium canis</name>
    <dbReference type="NCBI Taxonomy" id="195482"/>
    <lineage>
        <taxon>Eukaryota</taxon>
        <taxon>Sar</taxon>
        <taxon>Alveolata</taxon>
        <taxon>Apicomplexa</taxon>
        <taxon>Conoidasida</taxon>
        <taxon>Coccidia</taxon>
        <taxon>Eucoccidiorida</taxon>
        <taxon>Eimeriorina</taxon>
        <taxon>Cryptosporidiidae</taxon>
        <taxon>Cryptosporidium</taxon>
    </lineage>
</organism>
<feature type="compositionally biased region" description="Low complexity" evidence="2">
    <location>
        <begin position="473"/>
        <end position="493"/>
    </location>
</feature>
<feature type="domain" description="RING-type" evidence="3">
    <location>
        <begin position="174"/>
        <end position="221"/>
    </location>
</feature>
<sequence length="756" mass="81314">MNLQGQKRGLSQNRINNCHYLNGKRNTVTLANVTSTGITQKTTCTGNHLDTPNGIVAHDDSRFKTLSGNSKQLGFSSSIPTKMKYNIEEDENSKLSSGFLQQVSNSGLGRHQNMHHARQNEALGANQMNMNHSVNYSEQRERSPLFGLGLNNHGGSLSNSNSDSKKKRSRVIYCHVCSQYKPRSTRARFQVCQHIACYDCVRLALMIQHKYNVKAHCPFCQIELDWNKVKPFIVLFKPKTEAGSNSDEGKVSMSPQKQGPGILSINAQNPNECETSVVDTYAINNSGNLESVNNINPQLISSDLIAQAFECNGVSKEKILKGFFSCYLQKQPSTKNGCVLQNSIGDPKELQNTSGSLSSMFDPYRWSTTYNGGGNNHGQYAPIRNSGQHNLLFPALSNSPEQLCGEFLPDVGLLPFGESLKSVNCMNPGVSGKEFNSSLYRGNFTISNSGGSHLSANAGNIGAFKANSGRKGNNTNNSSGISNSSSSISSGSSHSSIHSSSSSSINSICSNNSLASTAASPSICNIGIGSGVECSYPSYSHCGGRSGAGAVSTLGLGMVPPGSILSTIYENNRRGFACGLFNPSIPTDGVLIHQGKSSSRNIHLELQNKFTMDNFCNCSVNYTCCVEGSTNNVSRMKSSVSGSSITGSAFDHQSRYQTSAAIYGYNCGGSSVGMDGPLLNYDNTLQNLSSFGACNDENVRVGSGASDVIGLLETSEDKQMPNWIITTPCLNMRDILGDWRNSTLLKSHNDMVICSI</sequence>
<keyword evidence="1" id="KW-0862">Zinc</keyword>
<name>A0A9D5HY44_9CRYT</name>
<evidence type="ECO:0000256" key="2">
    <source>
        <dbReference type="SAM" id="MobiDB-lite"/>
    </source>
</evidence>
<dbReference type="AlphaFoldDB" id="A0A9D5HY44"/>
<accession>A0A9D5HY44</accession>
<comment type="caution">
    <text evidence="4">The sequence shown here is derived from an EMBL/GenBank/DDBJ whole genome shotgun (WGS) entry which is preliminary data.</text>
</comment>
<dbReference type="SUPFAM" id="SSF57850">
    <property type="entry name" value="RING/U-box"/>
    <property type="match status" value="1"/>
</dbReference>
<dbReference type="Proteomes" id="UP001067231">
    <property type="component" value="Unassembled WGS sequence"/>
</dbReference>